<accession>A0A1F8A608</accession>
<dbReference type="OrthoDB" id="5412996at2759"/>
<protein>
    <submittedName>
        <fullName evidence="1">Phosphotransferase enzyme family protein</fullName>
    </submittedName>
</protein>
<keyword evidence="2" id="KW-1185">Reference proteome</keyword>
<dbReference type="GO" id="GO:0016740">
    <property type="term" value="F:transferase activity"/>
    <property type="evidence" value="ECO:0007669"/>
    <property type="project" value="UniProtKB-KW"/>
</dbReference>
<dbReference type="GeneID" id="34447331"/>
<name>A0A1F8A608_9EURO</name>
<reference evidence="1 2" key="1">
    <citation type="journal article" date="2016" name="Genome Biol. Evol.">
        <title>Draft genome sequence of an aflatoxigenic Aspergillus species, A. bombycis.</title>
        <authorList>
            <person name="Moore G.G."/>
            <person name="Mack B.M."/>
            <person name="Beltz S.B."/>
            <person name="Gilbert M.K."/>
        </authorList>
    </citation>
    <scope>NUCLEOTIDE SEQUENCE [LARGE SCALE GENOMIC DNA]</scope>
    <source>
        <strain evidence="2">NRRL 26010</strain>
    </source>
</reference>
<dbReference type="RefSeq" id="XP_022390899.1">
    <property type="nucleotide sequence ID" value="XM_022531071.1"/>
</dbReference>
<dbReference type="Proteomes" id="UP000179179">
    <property type="component" value="Unassembled WGS sequence"/>
</dbReference>
<dbReference type="InterPro" id="IPR011009">
    <property type="entry name" value="Kinase-like_dom_sf"/>
</dbReference>
<keyword evidence="1" id="KW-0808">Transferase</keyword>
<dbReference type="SUPFAM" id="SSF56112">
    <property type="entry name" value="Protein kinase-like (PK-like)"/>
    <property type="match status" value="1"/>
</dbReference>
<evidence type="ECO:0000313" key="2">
    <source>
        <dbReference type="Proteomes" id="UP000179179"/>
    </source>
</evidence>
<evidence type="ECO:0000313" key="1">
    <source>
        <dbReference type="EMBL" id="OGM47182.1"/>
    </source>
</evidence>
<comment type="caution">
    <text evidence="1">The sequence shown here is derived from an EMBL/GenBank/DDBJ whole genome shotgun (WGS) entry which is preliminary data.</text>
</comment>
<gene>
    <name evidence="1" type="ORF">ABOM_003941</name>
</gene>
<proteinExistence type="predicted"/>
<dbReference type="EMBL" id="LYCR01000025">
    <property type="protein sequence ID" value="OGM47182.1"/>
    <property type="molecule type" value="Genomic_DNA"/>
</dbReference>
<dbReference type="AlphaFoldDB" id="A0A1F8A608"/>
<organism evidence="1 2">
    <name type="scientific">Aspergillus bombycis</name>
    <dbReference type="NCBI Taxonomy" id="109264"/>
    <lineage>
        <taxon>Eukaryota</taxon>
        <taxon>Fungi</taxon>
        <taxon>Dikarya</taxon>
        <taxon>Ascomycota</taxon>
        <taxon>Pezizomycotina</taxon>
        <taxon>Eurotiomycetes</taxon>
        <taxon>Eurotiomycetidae</taxon>
        <taxon>Eurotiales</taxon>
        <taxon>Aspergillaceae</taxon>
        <taxon>Aspergillus</taxon>
    </lineage>
</organism>
<sequence>MDYNKPLDLLHMAGETDWVERVNMACVDGRLCSWATGLQPQNFSCRLDCGFLNGSYNIGQKLVFDDGTTWLLRLPRAGSVSPDYADEKVAMEVETLHLIRGKTSLPVPEMYAWGLARENQLGLGPFMMMNFYRRHLPW</sequence>